<sequence length="585" mass="63926">MPHITPVSPNPCVPVTRIRGALGDKVLRKSPELFNQGLPTVLAEVLQNARRAGATRVGIELLGEEGRATLAVRDDGHGITDMARLVTFGASAWDERTDLVENAAGMGVFSLASRGVTVRSRGQRVTLSRAVFCGEAEAAVLPDPEMVVGTELLFPVVERAVERACRFYPLPVTLNGRPQPQPGFLEGAEHVVEWQGLRLGVFREVGPKVLDLFDRHRGWDRRLYLNFHGHVVECGAAVALAEVGGPTRNVFVDVVSAPDLRLVLPVRNEPIDNDFFRAMRARAERALLEAVALGTTHSLPFDDARRAKAMGIELPSVRIPLTPWRLNTDVTRHRIEELPGPVVLGTPGTEVLLTDALGIEQCSAMNLDLILRGWSDRPRVVVADSRFEGYREYDTLRVVRAISAVATDAEGSDEEFPGSTIRSGSAPQDAEYQVVETLSARLMVAADARKWAQPAVMHEAAVPFFFTDEPSFDGMPSFVVVRGTEPGDLSDALVEGFFAENEDVGNDSSDRQLEAFSAEARDLSRTLLLDGDAATAARIVEHLRNIRWELRSLQKGSIELHIVEDQIGSTIRIVGPSGREVTAIL</sequence>
<dbReference type="EMBL" id="UGVN01000003">
    <property type="protein sequence ID" value="SUE95633.1"/>
    <property type="molecule type" value="Genomic_DNA"/>
</dbReference>
<evidence type="ECO:0000313" key="1">
    <source>
        <dbReference type="EMBL" id="SUE95633.1"/>
    </source>
</evidence>
<dbReference type="SUPFAM" id="SSF55874">
    <property type="entry name" value="ATPase domain of HSP90 chaperone/DNA topoisomerase II/histidine kinase"/>
    <property type="match status" value="1"/>
</dbReference>
<gene>
    <name evidence="1" type="ORF">NCTC13291_04521</name>
</gene>
<evidence type="ECO:0008006" key="3">
    <source>
        <dbReference type="Google" id="ProtNLM"/>
    </source>
</evidence>
<name>A0A379PMQ3_9PROT</name>
<organism evidence="1 2">
    <name type="scientific">Roseomonas mucosa</name>
    <dbReference type="NCBI Taxonomy" id="207340"/>
    <lineage>
        <taxon>Bacteria</taxon>
        <taxon>Pseudomonadati</taxon>
        <taxon>Pseudomonadota</taxon>
        <taxon>Alphaproteobacteria</taxon>
        <taxon>Acetobacterales</taxon>
        <taxon>Roseomonadaceae</taxon>
        <taxon>Roseomonas</taxon>
    </lineage>
</organism>
<dbReference type="InterPro" id="IPR036890">
    <property type="entry name" value="HATPase_C_sf"/>
</dbReference>
<proteinExistence type="predicted"/>
<accession>A0A379PMQ3</accession>
<dbReference type="RefSeq" id="WP_075822241.1">
    <property type="nucleotide sequence ID" value="NZ_CBCSHT010000076.1"/>
</dbReference>
<dbReference type="Proteomes" id="UP000254919">
    <property type="component" value="Unassembled WGS sequence"/>
</dbReference>
<dbReference type="AlphaFoldDB" id="A0A379PMQ3"/>
<evidence type="ECO:0000313" key="2">
    <source>
        <dbReference type="Proteomes" id="UP000254919"/>
    </source>
</evidence>
<protein>
    <recommendedName>
        <fullName evidence="3">ATP-binding protein</fullName>
    </recommendedName>
</protein>
<dbReference type="Gene3D" id="3.30.565.10">
    <property type="entry name" value="Histidine kinase-like ATPase, C-terminal domain"/>
    <property type="match status" value="1"/>
</dbReference>
<dbReference type="Pfam" id="PF13589">
    <property type="entry name" value="HATPase_c_3"/>
    <property type="match status" value="1"/>
</dbReference>
<reference evidence="1 2" key="1">
    <citation type="submission" date="2018-06" db="EMBL/GenBank/DDBJ databases">
        <authorList>
            <consortium name="Pathogen Informatics"/>
            <person name="Doyle S."/>
        </authorList>
    </citation>
    <scope>NUCLEOTIDE SEQUENCE [LARGE SCALE GENOMIC DNA]</scope>
    <source>
        <strain evidence="1 2">NCTC13291</strain>
    </source>
</reference>